<feature type="compositionally biased region" description="Polar residues" evidence="1">
    <location>
        <begin position="27"/>
        <end position="41"/>
    </location>
</feature>
<proteinExistence type="predicted"/>
<evidence type="ECO:0000256" key="1">
    <source>
        <dbReference type="SAM" id="MobiDB-lite"/>
    </source>
</evidence>
<dbReference type="RefSeq" id="WP_067635486.1">
    <property type="nucleotide sequence ID" value="NZ_JAAXOM010000001.1"/>
</dbReference>
<dbReference type="Proteomes" id="UP000572007">
    <property type="component" value="Unassembled WGS sequence"/>
</dbReference>
<name>A0A846VZH4_9NOCA</name>
<dbReference type="EMBL" id="JAAXOM010000001">
    <property type="protein sequence ID" value="NKX85847.1"/>
    <property type="molecule type" value="Genomic_DNA"/>
</dbReference>
<comment type="caution">
    <text evidence="3">The sequence shown here is derived from an EMBL/GenBank/DDBJ whole genome shotgun (WGS) entry which is preliminary data.</text>
</comment>
<feature type="signal peptide" evidence="2">
    <location>
        <begin position="1"/>
        <end position="20"/>
    </location>
</feature>
<protein>
    <recommendedName>
        <fullName evidence="5">Lipoprotein</fullName>
    </recommendedName>
</protein>
<keyword evidence="2" id="KW-0732">Signal</keyword>
<evidence type="ECO:0000313" key="3">
    <source>
        <dbReference type="EMBL" id="NKX85847.1"/>
    </source>
</evidence>
<dbReference type="PROSITE" id="PS51257">
    <property type="entry name" value="PROKAR_LIPOPROTEIN"/>
    <property type="match status" value="1"/>
</dbReference>
<dbReference type="AlphaFoldDB" id="A0A846VZH4"/>
<evidence type="ECO:0000313" key="4">
    <source>
        <dbReference type="Proteomes" id="UP000572007"/>
    </source>
</evidence>
<sequence length="166" mass="17510">MLHRRLFAVIAIATALATSACLDDTKSAPTGQRSTSTSSTVAAPLQNRRADNGAVVQQNGLNGSGELKIVNGNSSDCAIVVTSSDPKSPQATIYVQGNSNATLSGIAGSYFVYMKYGTDWDQAALGFTRDQEFSKFDDVFDADTEWEITLQPSIGGNASTSDVPSF</sequence>
<feature type="region of interest" description="Disordered" evidence="1">
    <location>
        <begin position="25"/>
        <end position="49"/>
    </location>
</feature>
<evidence type="ECO:0008006" key="5">
    <source>
        <dbReference type="Google" id="ProtNLM"/>
    </source>
</evidence>
<evidence type="ECO:0000256" key="2">
    <source>
        <dbReference type="SAM" id="SignalP"/>
    </source>
</evidence>
<organism evidence="3 4">
    <name type="scientific">Nocardia coubleae</name>
    <dbReference type="NCBI Taxonomy" id="356147"/>
    <lineage>
        <taxon>Bacteria</taxon>
        <taxon>Bacillati</taxon>
        <taxon>Actinomycetota</taxon>
        <taxon>Actinomycetes</taxon>
        <taxon>Mycobacteriales</taxon>
        <taxon>Nocardiaceae</taxon>
        <taxon>Nocardia</taxon>
    </lineage>
</organism>
<accession>A0A846VZH4</accession>
<feature type="chain" id="PRO_5039311853" description="Lipoprotein" evidence="2">
    <location>
        <begin position="21"/>
        <end position="166"/>
    </location>
</feature>
<gene>
    <name evidence="3" type="ORF">HGA10_00785</name>
</gene>
<keyword evidence="4" id="KW-1185">Reference proteome</keyword>
<reference evidence="3 4" key="1">
    <citation type="submission" date="2020-04" db="EMBL/GenBank/DDBJ databases">
        <title>MicrobeNet Type strains.</title>
        <authorList>
            <person name="Nicholson A.C."/>
        </authorList>
    </citation>
    <scope>NUCLEOTIDE SEQUENCE [LARGE SCALE GENOMIC DNA]</scope>
    <source>
        <strain evidence="3 4">DSM 44960</strain>
    </source>
</reference>